<accession>A0AAD6ZXI3</accession>
<organism evidence="2 3">
    <name type="scientific">Mycena albidolilacea</name>
    <dbReference type="NCBI Taxonomy" id="1033008"/>
    <lineage>
        <taxon>Eukaryota</taxon>
        <taxon>Fungi</taxon>
        <taxon>Dikarya</taxon>
        <taxon>Basidiomycota</taxon>
        <taxon>Agaricomycotina</taxon>
        <taxon>Agaricomycetes</taxon>
        <taxon>Agaricomycetidae</taxon>
        <taxon>Agaricales</taxon>
        <taxon>Marasmiineae</taxon>
        <taxon>Mycenaceae</taxon>
        <taxon>Mycena</taxon>
    </lineage>
</organism>
<proteinExistence type="predicted"/>
<dbReference type="Proteomes" id="UP001218218">
    <property type="component" value="Unassembled WGS sequence"/>
</dbReference>
<evidence type="ECO:0000313" key="3">
    <source>
        <dbReference type="Proteomes" id="UP001218218"/>
    </source>
</evidence>
<feature type="compositionally biased region" description="Basic residues" evidence="1">
    <location>
        <begin position="102"/>
        <end position="113"/>
    </location>
</feature>
<feature type="compositionally biased region" description="Basic and acidic residues" evidence="1">
    <location>
        <begin position="194"/>
        <end position="203"/>
    </location>
</feature>
<protein>
    <submittedName>
        <fullName evidence="2">Uncharacterized protein</fullName>
    </submittedName>
</protein>
<feature type="compositionally biased region" description="Basic and acidic residues" evidence="1">
    <location>
        <begin position="35"/>
        <end position="51"/>
    </location>
</feature>
<keyword evidence="3" id="KW-1185">Reference proteome</keyword>
<gene>
    <name evidence="2" type="ORF">DFH08DRAFT_228000</name>
</gene>
<name>A0AAD6ZXI3_9AGAR</name>
<dbReference type="EMBL" id="JARIHO010000023">
    <property type="protein sequence ID" value="KAJ7343485.1"/>
    <property type="molecule type" value="Genomic_DNA"/>
</dbReference>
<comment type="caution">
    <text evidence="2">The sequence shown here is derived from an EMBL/GenBank/DDBJ whole genome shotgun (WGS) entry which is preliminary data.</text>
</comment>
<feature type="region of interest" description="Disordered" evidence="1">
    <location>
        <begin position="1"/>
        <end position="203"/>
    </location>
</feature>
<evidence type="ECO:0000313" key="2">
    <source>
        <dbReference type="EMBL" id="KAJ7343485.1"/>
    </source>
</evidence>
<feature type="compositionally biased region" description="Low complexity" evidence="1">
    <location>
        <begin position="114"/>
        <end position="133"/>
    </location>
</feature>
<reference evidence="2" key="1">
    <citation type="submission" date="2023-03" db="EMBL/GenBank/DDBJ databases">
        <title>Massive genome expansion in bonnet fungi (Mycena s.s.) driven by repeated elements and novel gene families across ecological guilds.</title>
        <authorList>
            <consortium name="Lawrence Berkeley National Laboratory"/>
            <person name="Harder C.B."/>
            <person name="Miyauchi S."/>
            <person name="Viragh M."/>
            <person name="Kuo A."/>
            <person name="Thoen E."/>
            <person name="Andreopoulos B."/>
            <person name="Lu D."/>
            <person name="Skrede I."/>
            <person name="Drula E."/>
            <person name="Henrissat B."/>
            <person name="Morin E."/>
            <person name="Kohler A."/>
            <person name="Barry K."/>
            <person name="LaButti K."/>
            <person name="Morin E."/>
            <person name="Salamov A."/>
            <person name="Lipzen A."/>
            <person name="Mereny Z."/>
            <person name="Hegedus B."/>
            <person name="Baldrian P."/>
            <person name="Stursova M."/>
            <person name="Weitz H."/>
            <person name="Taylor A."/>
            <person name="Grigoriev I.V."/>
            <person name="Nagy L.G."/>
            <person name="Martin F."/>
            <person name="Kauserud H."/>
        </authorList>
    </citation>
    <scope>NUCLEOTIDE SEQUENCE</scope>
    <source>
        <strain evidence="2">CBHHK002</strain>
    </source>
</reference>
<feature type="compositionally biased region" description="Basic residues" evidence="1">
    <location>
        <begin position="25"/>
        <end position="34"/>
    </location>
</feature>
<dbReference type="AlphaFoldDB" id="A0AAD6ZXI3"/>
<evidence type="ECO:0000256" key="1">
    <source>
        <dbReference type="SAM" id="MobiDB-lite"/>
    </source>
</evidence>
<sequence length="280" mass="29879">MEDDDDEYISEPKSTSKRGGGTKGKAAKGGKGKKKPEPKEITARDERKRPIQDSTEPAGAPAAKRARTKSAQKPGADVVVDIMEDTPAGTPPPREDATPAPAKKKLPPIKKNKPPTGASAASVPAASGAGTSTPSIPAKPVPLSPEESKLPPPVVGAGARKATLPSSTDVDLSNPMMYAQLFKSGGGSTPSGFTRREKDEERRKELNRMRDEARAKRINEAPPPFDLQGQMDKITRFEEKLRNSRSPAVYPNFIAGGMKALQAGRKYAGNDLESREEGEM</sequence>